<reference evidence="2 3" key="1">
    <citation type="journal article" date="2024" name="Commun. Biol.">
        <title>Comparative genomic analysis of thermophilic fungi reveals convergent evolutionary adaptations and gene losses.</title>
        <authorList>
            <person name="Steindorff A.S."/>
            <person name="Aguilar-Pontes M.V."/>
            <person name="Robinson A.J."/>
            <person name="Andreopoulos B."/>
            <person name="LaButti K."/>
            <person name="Kuo A."/>
            <person name="Mondo S."/>
            <person name="Riley R."/>
            <person name="Otillar R."/>
            <person name="Haridas S."/>
            <person name="Lipzen A."/>
            <person name="Grimwood J."/>
            <person name="Schmutz J."/>
            <person name="Clum A."/>
            <person name="Reid I.D."/>
            <person name="Moisan M.C."/>
            <person name="Butler G."/>
            <person name="Nguyen T.T.M."/>
            <person name="Dewar K."/>
            <person name="Conant G."/>
            <person name="Drula E."/>
            <person name="Henrissat B."/>
            <person name="Hansel C."/>
            <person name="Singer S."/>
            <person name="Hutchinson M.I."/>
            <person name="de Vries R.P."/>
            <person name="Natvig D.O."/>
            <person name="Powell A.J."/>
            <person name="Tsang A."/>
            <person name="Grigoriev I.V."/>
        </authorList>
    </citation>
    <scope>NUCLEOTIDE SEQUENCE [LARGE SCALE GENOMIC DNA]</scope>
    <source>
        <strain evidence="2 3">ATCC 24622</strain>
    </source>
</reference>
<organism evidence="2 3">
    <name type="scientific">Phialemonium thermophilum</name>
    <dbReference type="NCBI Taxonomy" id="223376"/>
    <lineage>
        <taxon>Eukaryota</taxon>
        <taxon>Fungi</taxon>
        <taxon>Dikarya</taxon>
        <taxon>Ascomycota</taxon>
        <taxon>Pezizomycotina</taxon>
        <taxon>Sordariomycetes</taxon>
        <taxon>Sordariomycetidae</taxon>
        <taxon>Cephalothecales</taxon>
        <taxon>Cephalothecaceae</taxon>
        <taxon>Phialemonium</taxon>
    </lineage>
</organism>
<protein>
    <submittedName>
        <fullName evidence="2">Uncharacterized protein</fullName>
    </submittedName>
</protein>
<dbReference type="Proteomes" id="UP001586593">
    <property type="component" value="Unassembled WGS sequence"/>
</dbReference>
<name>A0ABR3VSX3_9PEZI</name>
<evidence type="ECO:0000313" key="3">
    <source>
        <dbReference type="Proteomes" id="UP001586593"/>
    </source>
</evidence>
<evidence type="ECO:0000313" key="2">
    <source>
        <dbReference type="EMBL" id="KAL1844773.1"/>
    </source>
</evidence>
<proteinExistence type="predicted"/>
<evidence type="ECO:0000256" key="1">
    <source>
        <dbReference type="SAM" id="SignalP"/>
    </source>
</evidence>
<dbReference type="EMBL" id="JAZHXJ010001471">
    <property type="protein sequence ID" value="KAL1844773.1"/>
    <property type="molecule type" value="Genomic_DNA"/>
</dbReference>
<feature type="signal peptide" evidence="1">
    <location>
        <begin position="1"/>
        <end position="18"/>
    </location>
</feature>
<accession>A0ABR3VSX3</accession>
<keyword evidence="3" id="KW-1185">Reference proteome</keyword>
<sequence length="172" mass="18319">MVRRAIFCGLAVLQAATAVLVPSGLSDGLYSIPFDANGTALGEPVPLASALSRFSRVRRQNAPAFPSNAPTKCGNGGRININDFSTAKANLETECDAGVTYPQRTAVVFITGGAVAYFCNYDASGRCWRQEVEDAMNRVVQSCGSGNGGEVYLQSYQRSYGGDNLGQQICRF</sequence>
<gene>
    <name evidence="2" type="ORF">VTK73DRAFT_1821</name>
</gene>
<feature type="chain" id="PRO_5045169146" evidence="1">
    <location>
        <begin position="19"/>
        <end position="172"/>
    </location>
</feature>
<comment type="caution">
    <text evidence="2">The sequence shown here is derived from an EMBL/GenBank/DDBJ whole genome shotgun (WGS) entry which is preliminary data.</text>
</comment>
<keyword evidence="1" id="KW-0732">Signal</keyword>